<feature type="region of interest" description="Disordered" evidence="4">
    <location>
        <begin position="68"/>
        <end position="148"/>
    </location>
</feature>
<dbReference type="InterPro" id="IPR018359">
    <property type="entry name" value="Bromodomain_CS"/>
</dbReference>
<evidence type="ECO:0000256" key="4">
    <source>
        <dbReference type="SAM" id="MobiDB-lite"/>
    </source>
</evidence>
<feature type="compositionally biased region" description="Polar residues" evidence="4">
    <location>
        <begin position="470"/>
        <end position="484"/>
    </location>
</feature>
<feature type="compositionally biased region" description="Basic and acidic residues" evidence="4">
    <location>
        <begin position="812"/>
        <end position="830"/>
    </location>
</feature>
<dbReference type="SUPFAM" id="SSF47370">
    <property type="entry name" value="Bromodomain"/>
    <property type="match status" value="1"/>
</dbReference>
<reference evidence="6 7" key="1">
    <citation type="journal article" date="2006" name="Science">
        <title>The genome of black cottonwood, Populus trichocarpa (Torr. &amp; Gray).</title>
        <authorList>
            <person name="Tuskan G.A."/>
            <person name="Difazio S."/>
            <person name="Jansson S."/>
            <person name="Bohlmann J."/>
            <person name="Grigoriev I."/>
            <person name="Hellsten U."/>
            <person name="Putnam N."/>
            <person name="Ralph S."/>
            <person name="Rombauts S."/>
            <person name="Salamov A."/>
            <person name="Schein J."/>
            <person name="Sterck L."/>
            <person name="Aerts A."/>
            <person name="Bhalerao R.R."/>
            <person name="Bhalerao R.P."/>
            <person name="Blaudez D."/>
            <person name="Boerjan W."/>
            <person name="Brun A."/>
            <person name="Brunner A."/>
            <person name="Busov V."/>
            <person name="Campbell M."/>
            <person name="Carlson J."/>
            <person name="Chalot M."/>
            <person name="Chapman J."/>
            <person name="Chen G.L."/>
            <person name="Cooper D."/>
            <person name="Coutinho P.M."/>
            <person name="Couturier J."/>
            <person name="Covert S."/>
            <person name="Cronk Q."/>
            <person name="Cunningham R."/>
            <person name="Davis J."/>
            <person name="Degroeve S."/>
            <person name="Dejardin A."/>
            <person name="Depamphilis C."/>
            <person name="Detter J."/>
            <person name="Dirks B."/>
            <person name="Dubchak I."/>
            <person name="Duplessis S."/>
            <person name="Ehlting J."/>
            <person name="Ellis B."/>
            <person name="Gendler K."/>
            <person name="Goodstein D."/>
            <person name="Gribskov M."/>
            <person name="Grimwood J."/>
            <person name="Groover A."/>
            <person name="Gunter L."/>
            <person name="Hamberger B."/>
            <person name="Heinze B."/>
            <person name="Helariutta Y."/>
            <person name="Henrissat B."/>
            <person name="Holligan D."/>
            <person name="Holt R."/>
            <person name="Huang W."/>
            <person name="Islam-Faridi N."/>
            <person name="Jones S."/>
            <person name="Jones-Rhoades M."/>
            <person name="Jorgensen R."/>
            <person name="Joshi C."/>
            <person name="Kangasjarvi J."/>
            <person name="Karlsson J."/>
            <person name="Kelleher C."/>
            <person name="Kirkpatrick R."/>
            <person name="Kirst M."/>
            <person name="Kohler A."/>
            <person name="Kalluri U."/>
            <person name="Larimer F."/>
            <person name="Leebens-Mack J."/>
            <person name="Leple J.C."/>
            <person name="Locascio P."/>
            <person name="Lou Y."/>
            <person name="Lucas S."/>
            <person name="Martin F."/>
            <person name="Montanini B."/>
            <person name="Napoli C."/>
            <person name="Nelson D.R."/>
            <person name="Nelson C."/>
            <person name="Nieminen K."/>
            <person name="Nilsson O."/>
            <person name="Pereda V."/>
            <person name="Peter G."/>
            <person name="Philippe R."/>
            <person name="Pilate G."/>
            <person name="Poliakov A."/>
            <person name="Razumovskaya J."/>
            <person name="Richardson P."/>
            <person name="Rinaldi C."/>
            <person name="Ritland K."/>
            <person name="Rouze P."/>
            <person name="Ryaboy D."/>
            <person name="Schmutz J."/>
            <person name="Schrader J."/>
            <person name="Segerman B."/>
            <person name="Shin H."/>
            <person name="Siddiqui A."/>
            <person name="Sterky F."/>
            <person name="Terry A."/>
            <person name="Tsai C.J."/>
            <person name="Uberbacher E."/>
            <person name="Unneberg P."/>
            <person name="Vahala J."/>
            <person name="Wall K."/>
            <person name="Wessler S."/>
            <person name="Yang G."/>
            <person name="Yin T."/>
            <person name="Douglas C."/>
            <person name="Marra M."/>
            <person name="Sandberg G."/>
            <person name="Van de Peer Y."/>
            <person name="Rokhsar D."/>
        </authorList>
    </citation>
    <scope>NUCLEOTIDE SEQUENCE [LARGE SCALE GENOMIC DNA]</scope>
    <source>
        <strain evidence="7">cv. Nisqually</strain>
    </source>
</reference>
<dbReference type="Gene3D" id="1.20.920.10">
    <property type="entry name" value="Bromodomain-like"/>
    <property type="match status" value="1"/>
</dbReference>
<feature type="compositionally biased region" description="Low complexity" evidence="4">
    <location>
        <begin position="68"/>
        <end position="82"/>
    </location>
</feature>
<dbReference type="PANTHER" id="PTHR47809:SF2">
    <property type="entry name" value="DNA-BINDING BROMODOMAIN-CONTAINING PROTEIN"/>
    <property type="match status" value="1"/>
</dbReference>
<dbReference type="PRINTS" id="PR00503">
    <property type="entry name" value="BROMODOMAIN"/>
</dbReference>
<feature type="compositionally biased region" description="Basic residues" evidence="4">
    <location>
        <begin position="102"/>
        <end position="115"/>
    </location>
</feature>
<feature type="region of interest" description="Disordered" evidence="4">
    <location>
        <begin position="466"/>
        <end position="524"/>
    </location>
</feature>
<feature type="compositionally biased region" description="Polar residues" evidence="4">
    <location>
        <begin position="550"/>
        <end position="577"/>
    </location>
</feature>
<dbReference type="Proteomes" id="UP000006729">
    <property type="component" value="Chromosome 4"/>
</dbReference>
<keyword evidence="1 2" id="KW-0103">Bromodomain</keyword>
<evidence type="ECO:0000256" key="3">
    <source>
        <dbReference type="SAM" id="Coils"/>
    </source>
</evidence>
<dbReference type="SMART" id="SM00297">
    <property type="entry name" value="BROMO"/>
    <property type="match status" value="1"/>
</dbReference>
<keyword evidence="3" id="KW-0175">Coiled coil</keyword>
<feature type="region of interest" description="Disordered" evidence="4">
    <location>
        <begin position="958"/>
        <end position="996"/>
    </location>
</feature>
<feature type="region of interest" description="Disordered" evidence="4">
    <location>
        <begin position="546"/>
        <end position="646"/>
    </location>
</feature>
<dbReference type="Pfam" id="PF00439">
    <property type="entry name" value="Bromodomain"/>
    <property type="match status" value="1"/>
</dbReference>
<gene>
    <name evidence="6" type="ORF">POPTR_004G223600</name>
</gene>
<dbReference type="PROSITE" id="PS00633">
    <property type="entry name" value="BROMODOMAIN_1"/>
    <property type="match status" value="1"/>
</dbReference>
<dbReference type="AlphaFoldDB" id="A0A3N7EUW8"/>
<evidence type="ECO:0000259" key="5">
    <source>
        <dbReference type="PROSITE" id="PS50014"/>
    </source>
</evidence>
<evidence type="ECO:0000256" key="1">
    <source>
        <dbReference type="ARBA" id="ARBA00023117"/>
    </source>
</evidence>
<feature type="compositionally biased region" description="Low complexity" evidence="4">
    <location>
        <begin position="617"/>
        <end position="626"/>
    </location>
</feature>
<dbReference type="EMBL" id="CM009293">
    <property type="protein sequence ID" value="RQO89703.1"/>
    <property type="molecule type" value="Genomic_DNA"/>
</dbReference>
<dbReference type="InterPro" id="IPR001487">
    <property type="entry name" value="Bromodomain"/>
</dbReference>
<dbReference type="Pfam" id="PF03004">
    <property type="entry name" value="Transposase_24"/>
    <property type="match status" value="1"/>
</dbReference>
<feature type="compositionally biased region" description="Basic and acidic residues" evidence="4">
    <location>
        <begin position="83"/>
        <end position="99"/>
    </location>
</feature>
<feature type="compositionally biased region" description="Polar residues" evidence="4">
    <location>
        <begin position="795"/>
        <end position="807"/>
    </location>
</feature>
<feature type="region of interest" description="Disordered" evidence="4">
    <location>
        <begin position="361"/>
        <end position="401"/>
    </location>
</feature>
<proteinExistence type="predicted"/>
<dbReference type="PROSITE" id="PS50014">
    <property type="entry name" value="BROMODOMAIN_2"/>
    <property type="match status" value="1"/>
</dbReference>
<dbReference type="InterPro" id="IPR036427">
    <property type="entry name" value="Bromodomain-like_sf"/>
</dbReference>
<feature type="compositionally biased region" description="Polar residues" evidence="4">
    <location>
        <begin position="495"/>
        <end position="523"/>
    </location>
</feature>
<feature type="region of interest" description="Disordered" evidence="4">
    <location>
        <begin position="790"/>
        <end position="830"/>
    </location>
</feature>
<feature type="domain" description="Bromo" evidence="5">
    <location>
        <begin position="165"/>
        <end position="238"/>
    </location>
</feature>
<protein>
    <recommendedName>
        <fullName evidence="5">Bromo domain-containing protein</fullName>
    </recommendedName>
</protein>
<accession>A0A3N7EUW8</accession>
<dbReference type="InterPro" id="IPR004252">
    <property type="entry name" value="Probable_transposase_24"/>
</dbReference>
<evidence type="ECO:0000313" key="6">
    <source>
        <dbReference type="EMBL" id="RQO89703.1"/>
    </source>
</evidence>
<dbReference type="PANTHER" id="PTHR47809">
    <property type="entry name" value="DNA-BINDING BROMODOMAIN-CONTAINING PROTEIN"/>
    <property type="match status" value="1"/>
</dbReference>
<evidence type="ECO:0000313" key="7">
    <source>
        <dbReference type="Proteomes" id="UP000006729"/>
    </source>
</evidence>
<name>A0A3N7EUW8_POPTR</name>
<sequence length="996" mass="111656">MVRKKKRANKKITKEKPLVVTSNEQAFLNFVDQNAKQNTEFNEVDQNARQNSGFNEFCVGKFGEIDSGSESSSSASSSSGHDGSLHVDSGDEPALDRGVQKSVKKRGRPPKKGKVINKAMDVQDKSSKGLHSTCRKGKQTDMPPHDPTYNKEELKACFAVIKKIMEMDEAKSFNSPVDPASLGLHDYFAVVDTPMDFGTICKNLQNGVKYLNGEDVYKDVQYIWENCLKYNKKGDYIVYLMKRVKKKFMKYWTAAGLKSEILTKTSGHSHFVLSNDHAIRLSQCDAMSVVNHVVCDLKQMQQNDFGIIHTQSQVPLPSYSQPYQSHQPQSQVPLSGYSLPCQLHQPQYQVPLPCYSQHYQSHQPQSQVPLPGYSQPYQLHQPPGNPHLLPSNDHSKRHSKGDTISMVSHAVSSQTRPDSFGTVQALSQVPQYHQPCQPHQPQLSNTQPQLFQSQAVAESNCAGNHIVGNHMQQDNFGTSQSRSQMPLPGFRQPCPSHQPQPSTDLPPQLSHSQAGADSNNSGHSKLAALMGRSTRQKKYATRHSMVSMMSGPTHSKQQQPQPSSCHLWQSQQSTSQEHVGVDIDGAGLANTSGRGRRNTQRSSEDPCTRTPLVSGCHSPQQPSGSHSHPDSPEQPTQKTKKRTRVRGPTLCRDMWDMCDGEQIAVPINTLGQPVGPEASKLSTFLGTVARNGEMAPLTFVDWFAMPDEKKENMWQFVQTKFDIEPVCKTWVLRSLASKWRNWKAKLKSEHYYPHKTDEERLNDRDRRVLPEQWAILISYWNSEEAQLRSAKNKANRSNQKSTHTAGSKSFARIREEERTKKSGGKEPTRAELYIKTRTRKDGQPMNNVAAEIISKLREQETQKQQTSNDSNDWDDAFFQVMGEEKNGHVRTYGLGPNPSDLWGQKLGHIELIRMASEAKKSANEEVSKMLGKMEAMEKKYASMETQIARMASSMQNFFEKMGAGEPSKGLGSKQAQEHSSSSSHEVPSNEIDRGEM</sequence>
<keyword evidence="7" id="KW-1185">Reference proteome</keyword>
<feature type="coiled-coil region" evidence="3">
    <location>
        <begin position="919"/>
        <end position="953"/>
    </location>
</feature>
<evidence type="ECO:0000256" key="2">
    <source>
        <dbReference type="PROSITE-ProRule" id="PRU00035"/>
    </source>
</evidence>
<organism evidence="6 7">
    <name type="scientific">Populus trichocarpa</name>
    <name type="common">Western balsam poplar</name>
    <name type="synonym">Populus balsamifera subsp. trichocarpa</name>
    <dbReference type="NCBI Taxonomy" id="3694"/>
    <lineage>
        <taxon>Eukaryota</taxon>
        <taxon>Viridiplantae</taxon>
        <taxon>Streptophyta</taxon>
        <taxon>Embryophyta</taxon>
        <taxon>Tracheophyta</taxon>
        <taxon>Spermatophyta</taxon>
        <taxon>Magnoliopsida</taxon>
        <taxon>eudicotyledons</taxon>
        <taxon>Gunneridae</taxon>
        <taxon>Pentapetalae</taxon>
        <taxon>rosids</taxon>
        <taxon>fabids</taxon>
        <taxon>Malpighiales</taxon>
        <taxon>Salicaceae</taxon>
        <taxon>Saliceae</taxon>
        <taxon>Populus</taxon>
    </lineage>
</organism>